<accession>A0ABS5APJ2</accession>
<protein>
    <submittedName>
        <fullName evidence="1">Uncharacterized protein</fullName>
    </submittedName>
</protein>
<dbReference type="RefSeq" id="WP_086788280.1">
    <property type="nucleotide sequence ID" value="NZ_JAGIOO010000001.1"/>
</dbReference>
<name>A0ABS5APJ2_9PSEU</name>
<dbReference type="Proteomes" id="UP001519363">
    <property type="component" value="Unassembled WGS sequence"/>
</dbReference>
<dbReference type="EMBL" id="JAGIOO010000001">
    <property type="protein sequence ID" value="MBP2477595.1"/>
    <property type="molecule type" value="Genomic_DNA"/>
</dbReference>
<keyword evidence="2" id="KW-1185">Reference proteome</keyword>
<reference evidence="1 2" key="1">
    <citation type="submission" date="2021-03" db="EMBL/GenBank/DDBJ databases">
        <title>Sequencing the genomes of 1000 actinobacteria strains.</title>
        <authorList>
            <person name="Klenk H.-P."/>
        </authorList>
    </citation>
    <scope>NUCLEOTIDE SEQUENCE [LARGE SCALE GENOMIC DNA]</scope>
    <source>
        <strain evidence="1 2">DSM 44580</strain>
    </source>
</reference>
<evidence type="ECO:0000313" key="2">
    <source>
        <dbReference type="Proteomes" id="UP001519363"/>
    </source>
</evidence>
<comment type="caution">
    <text evidence="1">The sequence shown here is derived from an EMBL/GenBank/DDBJ whole genome shotgun (WGS) entry which is preliminary data.</text>
</comment>
<sequence length="85" mass="8693">MSASAGELAALYLRVAGDVLDLPVTQLADETAAVRATCADILKGTRRTEGAALLATVDELEAVLRETQAAAVTAAEILSTAAHEV</sequence>
<gene>
    <name evidence="1" type="ORF">JOF53_006467</name>
</gene>
<proteinExistence type="predicted"/>
<organism evidence="1 2">
    <name type="scientific">Crossiella equi</name>
    <dbReference type="NCBI Taxonomy" id="130796"/>
    <lineage>
        <taxon>Bacteria</taxon>
        <taxon>Bacillati</taxon>
        <taxon>Actinomycetota</taxon>
        <taxon>Actinomycetes</taxon>
        <taxon>Pseudonocardiales</taxon>
        <taxon>Pseudonocardiaceae</taxon>
        <taxon>Crossiella</taxon>
    </lineage>
</organism>
<evidence type="ECO:0000313" key="1">
    <source>
        <dbReference type="EMBL" id="MBP2477595.1"/>
    </source>
</evidence>